<name>A0A0C9R952_9HYME</name>
<dbReference type="EMBL" id="GBYB01003301">
    <property type="protein sequence ID" value="JAG73068.1"/>
    <property type="molecule type" value="Transcribed_RNA"/>
</dbReference>
<gene>
    <name evidence="7" type="primary">NT5DC1_1</name>
    <name evidence="8" type="synonym">NT5DC1_0</name>
    <name evidence="8" type="ORF">g.27361</name>
    <name evidence="7" type="ORF">g.27364</name>
</gene>
<evidence type="ECO:0000256" key="2">
    <source>
        <dbReference type="ARBA" id="ARBA00022723"/>
    </source>
</evidence>
<evidence type="ECO:0000313" key="7">
    <source>
        <dbReference type="EMBL" id="JAG73068.1"/>
    </source>
</evidence>
<dbReference type="InterPro" id="IPR008380">
    <property type="entry name" value="HAD-SF_hydro_IG_5-nucl"/>
</dbReference>
<dbReference type="Pfam" id="PF05761">
    <property type="entry name" value="5_nucleotid"/>
    <property type="match status" value="1"/>
</dbReference>
<evidence type="ECO:0000256" key="3">
    <source>
        <dbReference type="ARBA" id="ARBA00022801"/>
    </source>
</evidence>
<reference evidence="7" key="1">
    <citation type="submission" date="2015-01" db="EMBL/GenBank/DDBJ databases">
        <title>Transcriptome Assembly of Fopius arisanus.</title>
        <authorList>
            <person name="Geib S."/>
        </authorList>
    </citation>
    <scope>NUCLEOTIDE SEQUENCE</scope>
</reference>
<keyword evidence="5" id="KW-0007">Acetylation</keyword>
<sequence>MIKITQKSISFFHKLQHKVIARGVTPAIISRNRLQIRELSLLSKRHREMSTFKFSDYDCIGFDLDNTILWYNITNMVEMEYQMMAKFLVENKGYDPEYLEKPLTDEAIDFLQKGLILDFDRGNILKTNSEGIIRMVSHGTKFLTTEEIGEIYPNQKWEAIDLLTNDPMAVWNGPWSLKVRALMDYFDMPFSLIFARIVDSIDSKRNEPLDKYEIWPDLYAAACNMFERTNFRKDHSHYFTELKKNPNKYFRKCSNEIVEWIREIKKERTTFLITGSNVDFANFTATHTIGEDWKSLFDVVVCFAKKPGFFVKDSPFWTVDDHEEKEMITGAEMKKGGVYSQGNWGELKSFLGRLCKQESPRCLYVGDNLLQDVQIPSTHVGLETVVVSEELHAEGMVNIAWPHPDEKYLVSSVWGSYFSVPDGEKREDSHWSTIVESYSRICIPSLKVVAHQNIDDGFQAFDGGDKTRGFHPAAPAGIPSEIIS</sequence>
<evidence type="ECO:0000256" key="4">
    <source>
        <dbReference type="ARBA" id="ARBA00022842"/>
    </source>
</evidence>
<keyword evidence="3" id="KW-0378">Hydrolase</keyword>
<dbReference type="AlphaFoldDB" id="A0A0C9R952"/>
<keyword evidence="2" id="KW-0479">Metal-binding</keyword>
<dbReference type="InterPro" id="IPR023214">
    <property type="entry name" value="HAD_sf"/>
</dbReference>
<evidence type="ECO:0000256" key="5">
    <source>
        <dbReference type="ARBA" id="ARBA00022990"/>
    </source>
</evidence>
<evidence type="ECO:0000256" key="1">
    <source>
        <dbReference type="ARBA" id="ARBA00009589"/>
    </source>
</evidence>
<accession>A0A0C9R952</accession>
<dbReference type="GO" id="GO:0046872">
    <property type="term" value="F:metal ion binding"/>
    <property type="evidence" value="ECO:0007669"/>
    <property type="project" value="UniProtKB-KW"/>
</dbReference>
<protein>
    <recommendedName>
        <fullName evidence="6">5'-nucleotidase domain-containing protein 1</fullName>
    </recommendedName>
</protein>
<dbReference type="FunFam" id="3.40.50.1000:FF:000086">
    <property type="entry name" value="LD24878p"/>
    <property type="match status" value="1"/>
</dbReference>
<evidence type="ECO:0000313" key="8">
    <source>
        <dbReference type="EMBL" id="JAG74269.1"/>
    </source>
</evidence>
<dbReference type="EMBL" id="GBYB01004502">
    <property type="protein sequence ID" value="JAG74269.1"/>
    <property type="molecule type" value="Transcribed_RNA"/>
</dbReference>
<comment type="similarity">
    <text evidence="1">Belongs to the 5'(3')-deoxyribonucleotidase family.</text>
</comment>
<dbReference type="InterPro" id="IPR036412">
    <property type="entry name" value="HAD-like_sf"/>
</dbReference>
<dbReference type="NCBIfam" id="TIGR02244">
    <property type="entry name" value="HAD-IG-Ncltidse"/>
    <property type="match status" value="1"/>
</dbReference>
<dbReference type="PANTHER" id="PTHR12103:SF38">
    <property type="entry name" value="5'-NUCLEOTIDASE DOMAIN-CONTAINING PROTEIN 1"/>
    <property type="match status" value="1"/>
</dbReference>
<keyword evidence="4" id="KW-0460">Magnesium</keyword>
<evidence type="ECO:0000256" key="6">
    <source>
        <dbReference type="ARBA" id="ARBA00069357"/>
    </source>
</evidence>
<dbReference type="Gene3D" id="3.40.50.1000">
    <property type="entry name" value="HAD superfamily/HAD-like"/>
    <property type="match status" value="1"/>
</dbReference>
<organism evidence="7">
    <name type="scientific">Fopius arisanus</name>
    <dbReference type="NCBI Taxonomy" id="64838"/>
    <lineage>
        <taxon>Eukaryota</taxon>
        <taxon>Metazoa</taxon>
        <taxon>Ecdysozoa</taxon>
        <taxon>Arthropoda</taxon>
        <taxon>Hexapoda</taxon>
        <taxon>Insecta</taxon>
        <taxon>Pterygota</taxon>
        <taxon>Neoptera</taxon>
        <taxon>Endopterygota</taxon>
        <taxon>Hymenoptera</taxon>
        <taxon>Apocrita</taxon>
        <taxon>Ichneumonoidea</taxon>
        <taxon>Braconidae</taxon>
        <taxon>Opiinae</taxon>
        <taxon>Fopius</taxon>
    </lineage>
</organism>
<dbReference type="PANTHER" id="PTHR12103">
    <property type="entry name" value="5'-NUCLEOTIDASE DOMAIN-CONTAINING"/>
    <property type="match status" value="1"/>
</dbReference>
<dbReference type="GO" id="GO:0008253">
    <property type="term" value="F:5'-nucleotidase activity"/>
    <property type="evidence" value="ECO:0007669"/>
    <property type="project" value="TreeGrafter"/>
</dbReference>
<proteinExistence type="inferred from homology"/>
<dbReference type="SUPFAM" id="SSF56784">
    <property type="entry name" value="HAD-like"/>
    <property type="match status" value="1"/>
</dbReference>